<feature type="compositionally biased region" description="Pro residues" evidence="1">
    <location>
        <begin position="207"/>
        <end position="219"/>
    </location>
</feature>
<feature type="compositionally biased region" description="Low complexity" evidence="1">
    <location>
        <begin position="445"/>
        <end position="462"/>
    </location>
</feature>
<name>A0ABP1E6F6_9APHY</name>
<evidence type="ECO:0000313" key="3">
    <source>
        <dbReference type="Proteomes" id="UP001497453"/>
    </source>
</evidence>
<sequence>MSLDQNLFTLSVQPSKDDPNVLDLVDPSGNAHYRKERVLGDIYKINIYDPLSESLLATATAPNAASKHKTIELHNPSSVVELKYSGTISFKWRFKWEEHEFEWKREECYILRKPDPAVLVAITKEPPGRLKTSTVQILDYNLNRFDIDDRKGLEIVMLTALLTFQDTNEAYHTPTTTPPAVSSSTKPTTNTTDSPTPQALGNLPPQNHGPPPVVPPKPAPKTGVERIAELHMIRTLQGEGEANEVEIGMEGGVDDYAKYAEGLLKDEAMLFITLRSASAAQVPKVLRVVEETKRLRHKSGLAESEELYQYVVYDAPGDKAKGPKRINLDDPMPVGKKGYRPPSNLTVHLSKIDMPELQPKADPGLTSKPSKAGKDKPPPPVVDSKPKKDKKDKKEKDKKDKDKKDSNKPSPPPPNKHTRPGSSSTPPIPPSHLRPMSSYFGQNDSSYPSSAFPSSSPSSFVPGAGGPGFPAPPPPPGPFTPPPMHTYPGGTANSFYGAGPGYNPMPPSGGYGYNPSYY</sequence>
<accession>A0ABP1E6F6</accession>
<feature type="compositionally biased region" description="Low complexity" evidence="1">
    <location>
        <begin position="173"/>
        <end position="206"/>
    </location>
</feature>
<dbReference type="EMBL" id="OZ037951">
    <property type="protein sequence ID" value="CAL1715545.1"/>
    <property type="molecule type" value="Genomic_DNA"/>
</dbReference>
<keyword evidence="3" id="KW-1185">Reference proteome</keyword>
<feature type="compositionally biased region" description="Basic and acidic residues" evidence="1">
    <location>
        <begin position="392"/>
        <end position="407"/>
    </location>
</feature>
<evidence type="ECO:0000256" key="1">
    <source>
        <dbReference type="SAM" id="MobiDB-lite"/>
    </source>
</evidence>
<reference evidence="3" key="1">
    <citation type="submission" date="2024-04" db="EMBL/GenBank/DDBJ databases">
        <authorList>
            <person name="Shaw F."/>
            <person name="Minotto A."/>
        </authorList>
    </citation>
    <scope>NUCLEOTIDE SEQUENCE [LARGE SCALE GENOMIC DNA]</scope>
</reference>
<organism evidence="2 3">
    <name type="scientific">Somion occarium</name>
    <dbReference type="NCBI Taxonomy" id="3059160"/>
    <lineage>
        <taxon>Eukaryota</taxon>
        <taxon>Fungi</taxon>
        <taxon>Dikarya</taxon>
        <taxon>Basidiomycota</taxon>
        <taxon>Agaricomycotina</taxon>
        <taxon>Agaricomycetes</taxon>
        <taxon>Polyporales</taxon>
        <taxon>Cerrenaceae</taxon>
        <taxon>Somion</taxon>
    </lineage>
</organism>
<protein>
    <submittedName>
        <fullName evidence="2">Uncharacterized protein</fullName>
    </submittedName>
</protein>
<dbReference type="Proteomes" id="UP001497453">
    <property type="component" value="Chromosome 8"/>
</dbReference>
<proteinExistence type="predicted"/>
<evidence type="ECO:0000313" key="2">
    <source>
        <dbReference type="EMBL" id="CAL1715545.1"/>
    </source>
</evidence>
<gene>
    <name evidence="2" type="ORF">GFSPODELE1_LOCUS10284</name>
</gene>
<feature type="region of interest" description="Disordered" evidence="1">
    <location>
        <begin position="171"/>
        <end position="221"/>
    </location>
</feature>
<feature type="region of interest" description="Disordered" evidence="1">
    <location>
        <begin position="319"/>
        <end position="518"/>
    </location>
</feature>
<feature type="compositionally biased region" description="Pro residues" evidence="1">
    <location>
        <begin position="469"/>
        <end position="485"/>
    </location>
</feature>